<gene>
    <name evidence="2" type="ORF">AMS66_22900</name>
</gene>
<dbReference type="EMBL" id="LITU01000071">
    <property type="protein sequence ID" value="KOY14241.1"/>
    <property type="molecule type" value="Genomic_DNA"/>
</dbReference>
<dbReference type="AlphaFoldDB" id="A0A0N0UH38"/>
<evidence type="ECO:0000313" key="2">
    <source>
        <dbReference type="EMBL" id="KOY14241.1"/>
    </source>
</evidence>
<keyword evidence="1" id="KW-0812">Transmembrane</keyword>
<dbReference type="RefSeq" id="WP_053782997.1">
    <property type="nucleotide sequence ID" value="NZ_LITU01000071.1"/>
</dbReference>
<feature type="transmembrane region" description="Helical" evidence="1">
    <location>
        <begin position="115"/>
        <end position="136"/>
    </location>
</feature>
<comment type="caution">
    <text evidence="2">The sequence shown here is derived from an EMBL/GenBank/DDBJ whole genome shotgun (WGS) entry which is preliminary data.</text>
</comment>
<feature type="transmembrane region" description="Helical" evidence="1">
    <location>
        <begin position="85"/>
        <end position="103"/>
    </location>
</feature>
<keyword evidence="1" id="KW-1133">Transmembrane helix</keyword>
<dbReference type="OrthoDB" id="3727008at2"/>
<dbReference type="Proteomes" id="UP000037688">
    <property type="component" value="Unassembled WGS sequence"/>
</dbReference>
<proteinExistence type="predicted"/>
<dbReference type="PATRIC" id="fig|1705561.3.peg.4783"/>
<feature type="transmembrane region" description="Helical" evidence="1">
    <location>
        <begin position="156"/>
        <end position="181"/>
    </location>
</feature>
<sequence>MPSKLSSWFFKWVNWKWVLAAIVVFAFFIVFILPWQAAKSEEATGSGESPDTSFLYSANDLYQMAEHYGEEGRSAYVRARFTFDLVWPLAYLFFLVALLSILYRVLPTESRWRRLNLLPIGGWVMDMLENIGASWTMYRYPVRATVVAELTPVFTLLNWCLINASFAALVPGIIITIFHYARRNRG</sequence>
<name>A0A0N0UH38_9BACL</name>
<organism evidence="2 3">
    <name type="scientific">Paenibacillus xylanivorans</name>
    <dbReference type="NCBI Taxonomy" id="1705561"/>
    <lineage>
        <taxon>Bacteria</taxon>
        <taxon>Bacillati</taxon>
        <taxon>Bacillota</taxon>
        <taxon>Bacilli</taxon>
        <taxon>Bacillales</taxon>
        <taxon>Paenibacillaceae</taxon>
        <taxon>Paenibacillus</taxon>
    </lineage>
</organism>
<feature type="transmembrane region" description="Helical" evidence="1">
    <location>
        <begin position="12"/>
        <end position="33"/>
    </location>
</feature>
<accession>A0A0N0UH38</accession>
<protein>
    <submittedName>
        <fullName evidence="2">Uncharacterized protein</fullName>
    </submittedName>
</protein>
<reference evidence="2 3" key="1">
    <citation type="submission" date="2015-08" db="EMBL/GenBank/DDBJ databases">
        <title>Draft genome sequence of cellulolytic and xylanolytic Paenibacillus sp. A59, isolated from a decaying forest soil from Patagonia, Argentina.</title>
        <authorList>
            <person name="Ghio S."/>
            <person name="Caceres A.M."/>
            <person name="Talia P."/>
            <person name="Grasso D."/>
            <person name="Campos E."/>
        </authorList>
    </citation>
    <scope>NUCLEOTIDE SEQUENCE [LARGE SCALE GENOMIC DNA]</scope>
    <source>
        <strain evidence="2 3">A59</strain>
    </source>
</reference>
<evidence type="ECO:0000256" key="1">
    <source>
        <dbReference type="SAM" id="Phobius"/>
    </source>
</evidence>
<evidence type="ECO:0000313" key="3">
    <source>
        <dbReference type="Proteomes" id="UP000037688"/>
    </source>
</evidence>
<keyword evidence="3" id="KW-1185">Reference proteome</keyword>
<keyword evidence="1" id="KW-0472">Membrane</keyword>